<gene>
    <name evidence="2" type="ORF">OC680_01880</name>
</gene>
<accession>A0ABT9DFH2</accession>
<sequence length="46" mass="5334">MQTLKLNINLEIRTKQAKLNQKIAELANNKTLLTQEKTKLQVEINN</sequence>
<protein>
    <submittedName>
        <fullName evidence="2">Uncharacterized protein</fullName>
    </submittedName>
</protein>
<evidence type="ECO:0000313" key="3">
    <source>
        <dbReference type="Proteomes" id="UP001172036"/>
    </source>
</evidence>
<dbReference type="Proteomes" id="UP001172036">
    <property type="component" value="Unassembled WGS sequence"/>
</dbReference>
<feature type="coiled-coil region" evidence="1">
    <location>
        <begin position="9"/>
        <end position="43"/>
    </location>
</feature>
<organism evidence="2 3">
    <name type="scientific">Candidatus Phytoplasma melaleucae</name>
    <dbReference type="NCBI Taxonomy" id="2982630"/>
    <lineage>
        <taxon>Bacteria</taxon>
        <taxon>Bacillati</taxon>
        <taxon>Mycoplasmatota</taxon>
        <taxon>Mollicutes</taxon>
        <taxon>Acholeplasmatales</taxon>
        <taxon>Acholeplasmataceae</taxon>
        <taxon>Candidatus Phytoplasma</taxon>
    </lineage>
</organism>
<dbReference type="RefSeq" id="WP_304515426.1">
    <property type="nucleotide sequence ID" value="NZ_JAOSID010000008.1"/>
</dbReference>
<dbReference type="EMBL" id="JAOSID010000008">
    <property type="protein sequence ID" value="MDO8168221.1"/>
    <property type="molecule type" value="Genomic_DNA"/>
</dbReference>
<proteinExistence type="predicted"/>
<comment type="caution">
    <text evidence="2">The sequence shown here is derived from an EMBL/GenBank/DDBJ whole genome shotgun (WGS) entry which is preliminary data.</text>
</comment>
<reference evidence="2 3" key="1">
    <citation type="journal article" date="2023" name="Int. J. Syst. Evol. Microbiol.">
        <title>The observation of taxonomic boundaries for the 16SrII and 16SrXXV phytoplasmas using genome-based delimitation.</title>
        <authorList>
            <person name="Rodrigues Jardim B."/>
            <person name="Tran-Nguyen L.T.T."/>
            <person name="Gambley C."/>
            <person name="Al-Sadi A.M."/>
            <person name="Al-Subhi A.M."/>
            <person name="Foissac X."/>
            <person name="Salar P."/>
            <person name="Cai H."/>
            <person name="Yang J.Y."/>
            <person name="Davis R."/>
            <person name="Jones L."/>
            <person name="Rodoni B."/>
            <person name="Constable F.E."/>
        </authorList>
    </citation>
    <scope>NUCLEOTIDE SEQUENCE [LARGE SCALE GENOMIC DNA]</scope>
    <source>
        <strain evidence="2">BAWM-155c</strain>
    </source>
</reference>
<evidence type="ECO:0000313" key="2">
    <source>
        <dbReference type="EMBL" id="MDO8168221.1"/>
    </source>
</evidence>
<name>A0ABT9DFH2_9MOLU</name>
<keyword evidence="1" id="KW-0175">Coiled coil</keyword>
<keyword evidence="3" id="KW-1185">Reference proteome</keyword>
<evidence type="ECO:0000256" key="1">
    <source>
        <dbReference type="SAM" id="Coils"/>
    </source>
</evidence>